<evidence type="ECO:0000256" key="9">
    <source>
        <dbReference type="ARBA" id="ARBA00022917"/>
    </source>
</evidence>
<dbReference type="InterPro" id="IPR012947">
    <property type="entry name" value="tRNA_SAD"/>
</dbReference>
<dbReference type="FunFam" id="3.10.310.40:FF:000001">
    <property type="entry name" value="Alanine--tRNA ligase"/>
    <property type="match status" value="1"/>
</dbReference>
<feature type="compositionally biased region" description="Basic and acidic residues" evidence="12">
    <location>
        <begin position="230"/>
        <end position="241"/>
    </location>
</feature>
<evidence type="ECO:0000259" key="13">
    <source>
        <dbReference type="PROSITE" id="PS50860"/>
    </source>
</evidence>
<dbReference type="EC" id="6.1.1.7" evidence="2"/>
<dbReference type="SUPFAM" id="SSF55186">
    <property type="entry name" value="ThrRS/AlaRS common domain"/>
    <property type="match status" value="1"/>
</dbReference>
<dbReference type="GO" id="GO:0005829">
    <property type="term" value="C:cytosol"/>
    <property type="evidence" value="ECO:0007669"/>
    <property type="project" value="TreeGrafter"/>
</dbReference>
<feature type="domain" description="Alanyl-transfer RNA synthetases family profile" evidence="13">
    <location>
        <begin position="1"/>
        <end position="83"/>
    </location>
</feature>
<evidence type="ECO:0000256" key="4">
    <source>
        <dbReference type="ARBA" id="ARBA00022555"/>
    </source>
</evidence>
<dbReference type="InterPro" id="IPR003156">
    <property type="entry name" value="DHHA1_dom"/>
</dbReference>
<evidence type="ECO:0000256" key="12">
    <source>
        <dbReference type="SAM" id="MobiDB-lite"/>
    </source>
</evidence>
<keyword evidence="7" id="KW-0067">ATP-binding</keyword>
<feature type="non-terminal residue" evidence="14">
    <location>
        <position position="1"/>
    </location>
</feature>
<comment type="similarity">
    <text evidence="1">Belongs to the class-II aminoacyl-tRNA synthetase family.</text>
</comment>
<gene>
    <name evidence="14" type="ORF">METZ01_LOCUS484217</name>
</gene>
<keyword evidence="4" id="KW-0820">tRNA-binding</keyword>
<dbReference type="InterPro" id="IPR018165">
    <property type="entry name" value="Ala-tRNA-synth_IIc_core"/>
</dbReference>
<evidence type="ECO:0000256" key="7">
    <source>
        <dbReference type="ARBA" id="ARBA00022840"/>
    </source>
</evidence>
<feature type="coiled-coil region" evidence="11">
    <location>
        <begin position="99"/>
        <end position="126"/>
    </location>
</feature>
<keyword evidence="5" id="KW-0436">Ligase</keyword>
<dbReference type="InterPro" id="IPR050058">
    <property type="entry name" value="Ala-tRNA_ligase"/>
</dbReference>
<dbReference type="GO" id="GO:0002161">
    <property type="term" value="F:aminoacyl-tRNA deacylase activity"/>
    <property type="evidence" value="ECO:0007669"/>
    <property type="project" value="TreeGrafter"/>
</dbReference>
<dbReference type="GO" id="GO:0000049">
    <property type="term" value="F:tRNA binding"/>
    <property type="evidence" value="ECO:0007669"/>
    <property type="project" value="UniProtKB-KW"/>
</dbReference>
<accession>A0A383CH33</accession>
<evidence type="ECO:0000256" key="3">
    <source>
        <dbReference type="ARBA" id="ARBA00017959"/>
    </source>
</evidence>
<keyword evidence="9" id="KW-0648">Protein biosynthesis</keyword>
<dbReference type="SMART" id="SM00863">
    <property type="entry name" value="tRNA_SAD"/>
    <property type="match status" value="1"/>
</dbReference>
<dbReference type="EMBL" id="UINC01208693">
    <property type="protein sequence ID" value="SVE31363.1"/>
    <property type="molecule type" value="Genomic_DNA"/>
</dbReference>
<reference evidence="14" key="1">
    <citation type="submission" date="2018-05" db="EMBL/GenBank/DDBJ databases">
        <authorList>
            <person name="Lanie J.A."/>
            <person name="Ng W.-L."/>
            <person name="Kazmierczak K.M."/>
            <person name="Andrzejewski T.M."/>
            <person name="Davidsen T.M."/>
            <person name="Wayne K.J."/>
            <person name="Tettelin H."/>
            <person name="Glass J.I."/>
            <person name="Rusch D."/>
            <person name="Podicherti R."/>
            <person name="Tsui H.-C.T."/>
            <person name="Winkler M.E."/>
        </authorList>
    </citation>
    <scope>NUCLEOTIDE SEQUENCE</scope>
</reference>
<evidence type="ECO:0000256" key="5">
    <source>
        <dbReference type="ARBA" id="ARBA00022598"/>
    </source>
</evidence>
<sequence length="241" mass="25495">NLPLRQALNEGALAFFGDKYADPVRMVSIIDDSPLSLELCGGTHVSATGEVGYIHISSEGSIGSGMRRIEAVTGDASENLISQRLDTIATLAKSLQTSPDELENRLDAINQELNKLRTQTHDLELKLAYSEIETMLSNKQMSGDISFIAARATTADPSILREMADILRDRLGSGIVLLAAVDEGRPRFIAAVTSDLVGKGYHAGRLIKSVSAIVGGGGGGQAEMAQAGGRDTEKLDAALQS</sequence>
<name>A0A383CH33_9ZZZZ</name>
<dbReference type="Pfam" id="PF02272">
    <property type="entry name" value="DHHA1"/>
    <property type="match status" value="1"/>
</dbReference>
<evidence type="ECO:0000256" key="1">
    <source>
        <dbReference type="ARBA" id="ARBA00008226"/>
    </source>
</evidence>
<proteinExistence type="inferred from homology"/>
<evidence type="ECO:0000256" key="8">
    <source>
        <dbReference type="ARBA" id="ARBA00022884"/>
    </source>
</evidence>
<dbReference type="PROSITE" id="PS50860">
    <property type="entry name" value="AA_TRNA_LIGASE_II_ALA"/>
    <property type="match status" value="1"/>
</dbReference>
<dbReference type="Gene3D" id="3.10.310.40">
    <property type="match status" value="1"/>
</dbReference>
<dbReference type="Pfam" id="PF07973">
    <property type="entry name" value="tRNA_SAD"/>
    <property type="match status" value="1"/>
</dbReference>
<evidence type="ECO:0000256" key="10">
    <source>
        <dbReference type="ARBA" id="ARBA00023146"/>
    </source>
</evidence>
<keyword evidence="6" id="KW-0547">Nucleotide-binding</keyword>
<keyword evidence="8" id="KW-0694">RNA-binding</keyword>
<organism evidence="14">
    <name type="scientific">marine metagenome</name>
    <dbReference type="NCBI Taxonomy" id="408172"/>
    <lineage>
        <taxon>unclassified sequences</taxon>
        <taxon>metagenomes</taxon>
        <taxon>ecological metagenomes</taxon>
    </lineage>
</organism>
<evidence type="ECO:0000256" key="6">
    <source>
        <dbReference type="ARBA" id="ARBA00022741"/>
    </source>
</evidence>
<dbReference type="PANTHER" id="PTHR11777:SF9">
    <property type="entry name" value="ALANINE--TRNA LIGASE, CYTOPLASMIC"/>
    <property type="match status" value="1"/>
</dbReference>
<feature type="region of interest" description="Disordered" evidence="12">
    <location>
        <begin position="221"/>
        <end position="241"/>
    </location>
</feature>
<dbReference type="GO" id="GO:0004813">
    <property type="term" value="F:alanine-tRNA ligase activity"/>
    <property type="evidence" value="ECO:0007669"/>
    <property type="project" value="UniProtKB-EC"/>
</dbReference>
<dbReference type="GO" id="GO:0005524">
    <property type="term" value="F:ATP binding"/>
    <property type="evidence" value="ECO:0007669"/>
    <property type="project" value="UniProtKB-KW"/>
</dbReference>
<dbReference type="Gene3D" id="3.30.980.10">
    <property type="entry name" value="Threonyl-trna Synthetase, Chain A, domain 2"/>
    <property type="match status" value="1"/>
</dbReference>
<evidence type="ECO:0000313" key="14">
    <source>
        <dbReference type="EMBL" id="SVE31363.1"/>
    </source>
</evidence>
<dbReference type="InterPro" id="IPR018163">
    <property type="entry name" value="Thr/Ala-tRNA-synth_IIc_edit"/>
</dbReference>
<protein>
    <recommendedName>
        <fullName evidence="3">Alanine--tRNA ligase</fullName>
        <ecNumber evidence="2">6.1.1.7</ecNumber>
    </recommendedName>
</protein>
<dbReference type="PANTHER" id="PTHR11777">
    <property type="entry name" value="ALANYL-TRNA SYNTHETASE"/>
    <property type="match status" value="1"/>
</dbReference>
<keyword evidence="10" id="KW-0030">Aminoacyl-tRNA synthetase</keyword>
<keyword evidence="11" id="KW-0175">Coiled coil</keyword>
<dbReference type="GO" id="GO:0006419">
    <property type="term" value="P:alanyl-tRNA aminoacylation"/>
    <property type="evidence" value="ECO:0007669"/>
    <property type="project" value="InterPro"/>
</dbReference>
<evidence type="ECO:0000256" key="2">
    <source>
        <dbReference type="ARBA" id="ARBA00013168"/>
    </source>
</evidence>
<evidence type="ECO:0000256" key="11">
    <source>
        <dbReference type="SAM" id="Coils"/>
    </source>
</evidence>
<dbReference type="AlphaFoldDB" id="A0A383CH33"/>
<feature type="non-terminal residue" evidence="14">
    <location>
        <position position="241"/>
    </location>
</feature>